<protein>
    <submittedName>
        <fullName evidence="2">Uncharacterized protein</fullName>
    </submittedName>
</protein>
<sequence length="120" mass="14257">MRIVIAKSDKGNVLQITLIIYCILLSFVVIYSSFIIQKNTLYKYEDKLNQQRQIEVYMKRYFIKKIANYDYSSGQVADVSYRIKGFENNKEIECIFPKISKHLIITIDQTNLSVLNWQWC</sequence>
<keyword evidence="1" id="KW-0812">Transmembrane</keyword>
<comment type="caution">
    <text evidence="2">The sequence shown here is derived from an EMBL/GenBank/DDBJ whole genome shotgun (WGS) entry which is preliminary data.</text>
</comment>
<proteinExistence type="predicted"/>
<reference evidence="2 3" key="1">
    <citation type="submission" date="2013-02" db="EMBL/GenBank/DDBJ databases">
        <title>The Genome Sequence of Lactobacillus catenaformis F0143.</title>
        <authorList>
            <consortium name="The Broad Institute Genome Sequencing Platform"/>
            <person name="Earl A."/>
            <person name="Ward D."/>
            <person name="Feldgarden M."/>
            <person name="Gevers D."/>
            <person name="Izard J."/>
            <person name="Blanton J.M."/>
            <person name="Mathney J."/>
            <person name="Dewhirst F.E."/>
            <person name="Young S.K."/>
            <person name="Zeng Q."/>
            <person name="Gargeya S."/>
            <person name="Fitzgerald M."/>
            <person name="Haas B."/>
            <person name="Abouelleil A."/>
            <person name="Alvarado L."/>
            <person name="Arachchi H.M."/>
            <person name="Berlin A."/>
            <person name="Chapman S.B."/>
            <person name="Gearin G."/>
            <person name="Goldberg J."/>
            <person name="Griggs A."/>
            <person name="Gujja S."/>
            <person name="Hansen M."/>
            <person name="Heiman D."/>
            <person name="Howarth C."/>
            <person name="Larimer J."/>
            <person name="Lui A."/>
            <person name="MacDonald P.J.P."/>
            <person name="McCowen C."/>
            <person name="Montmayeur A."/>
            <person name="Murphy C."/>
            <person name="Neiman D."/>
            <person name="Pearson M."/>
            <person name="Priest M."/>
            <person name="Roberts A."/>
            <person name="Saif S."/>
            <person name="Shea T."/>
            <person name="Sisk P."/>
            <person name="Stolte C."/>
            <person name="Sykes S."/>
            <person name="Wortman J."/>
            <person name="Nusbaum C."/>
            <person name="Birren B."/>
        </authorList>
    </citation>
    <scope>NUCLEOTIDE SEQUENCE [LARGE SCALE GENOMIC DNA]</scope>
    <source>
        <strain evidence="2 3">OT 569</strain>
    </source>
</reference>
<keyword evidence="1" id="KW-0472">Membrane</keyword>
<dbReference type="Proteomes" id="UP000011758">
    <property type="component" value="Unassembled WGS sequence"/>
</dbReference>
<dbReference type="BioCyc" id="ECAT999415-HMP:GTTI-792-MONOMER"/>
<evidence type="ECO:0000313" key="2">
    <source>
        <dbReference type="EMBL" id="EMD16992.1"/>
    </source>
</evidence>
<evidence type="ECO:0000256" key="1">
    <source>
        <dbReference type="SAM" id="Phobius"/>
    </source>
</evidence>
<dbReference type="EMBL" id="AGEJ01000012">
    <property type="protein sequence ID" value="EMD16992.1"/>
    <property type="molecule type" value="Genomic_DNA"/>
</dbReference>
<keyword evidence="1" id="KW-1133">Transmembrane helix</keyword>
<organism evidence="2 3">
    <name type="scientific">Eggerthia catenaformis OT 569 = DSM 20559</name>
    <dbReference type="NCBI Taxonomy" id="999415"/>
    <lineage>
        <taxon>Bacteria</taxon>
        <taxon>Bacillati</taxon>
        <taxon>Bacillota</taxon>
        <taxon>Erysipelotrichia</taxon>
        <taxon>Erysipelotrichales</taxon>
        <taxon>Coprobacillaceae</taxon>
        <taxon>Eggerthia</taxon>
    </lineage>
</organism>
<gene>
    <name evidence="2" type="ORF">HMPREF9943_00770</name>
</gene>
<accession>M2P9I7</accession>
<dbReference type="AlphaFoldDB" id="M2P9I7"/>
<name>M2P9I7_9FIRM</name>
<feature type="transmembrane region" description="Helical" evidence="1">
    <location>
        <begin position="12"/>
        <end position="34"/>
    </location>
</feature>
<keyword evidence="3" id="KW-1185">Reference proteome</keyword>
<evidence type="ECO:0000313" key="3">
    <source>
        <dbReference type="Proteomes" id="UP000011758"/>
    </source>
</evidence>